<reference evidence="2" key="2">
    <citation type="submission" date="2025-08" db="UniProtKB">
        <authorList>
            <consortium name="Ensembl"/>
        </authorList>
    </citation>
    <scope>IDENTIFICATION</scope>
</reference>
<evidence type="ECO:0008006" key="4">
    <source>
        <dbReference type="Google" id="ProtNLM"/>
    </source>
</evidence>
<feature type="coiled-coil region" evidence="1">
    <location>
        <begin position="5"/>
        <end position="39"/>
    </location>
</feature>
<dbReference type="InterPro" id="IPR027801">
    <property type="entry name" value="CENP-P"/>
</dbReference>
<dbReference type="RefSeq" id="XP_028301992.1">
    <property type="nucleotide sequence ID" value="XM_028446191.1"/>
</dbReference>
<dbReference type="Proteomes" id="UP000694680">
    <property type="component" value="Chromosome 5"/>
</dbReference>
<evidence type="ECO:0000313" key="2">
    <source>
        <dbReference type="Ensembl" id="ENSGWIP00000002185.1"/>
    </source>
</evidence>
<dbReference type="GeneID" id="114462995"/>
<gene>
    <name evidence="2" type="primary">cenpp</name>
</gene>
<evidence type="ECO:0000313" key="3">
    <source>
        <dbReference type="Proteomes" id="UP000694680"/>
    </source>
</evidence>
<dbReference type="GO" id="GO:0000775">
    <property type="term" value="C:chromosome, centromeric region"/>
    <property type="evidence" value="ECO:0007669"/>
    <property type="project" value="InterPro"/>
</dbReference>
<keyword evidence="1" id="KW-0175">Coiled coil</keyword>
<dbReference type="OrthoDB" id="5976950at2759"/>
<name>A0A8C5D8Y5_GOUWI</name>
<dbReference type="GO" id="GO:0005634">
    <property type="term" value="C:nucleus"/>
    <property type="evidence" value="ECO:0007669"/>
    <property type="project" value="TreeGrafter"/>
</dbReference>
<dbReference type="PANTHER" id="PTHR28577">
    <property type="entry name" value="CENTROMERE PROTEIN P"/>
    <property type="match status" value="1"/>
</dbReference>
<dbReference type="Ensembl" id="ENSGWIT00000002349.1">
    <property type="protein sequence ID" value="ENSGWIP00000002185.1"/>
    <property type="gene ID" value="ENSGWIG00000001196.1"/>
</dbReference>
<accession>A0A8C5D8Y5</accession>
<dbReference type="Pfam" id="PF13096">
    <property type="entry name" value="CENP-P"/>
    <property type="match status" value="1"/>
</dbReference>
<dbReference type="AlphaFoldDB" id="A0A8C5D8Y5"/>
<dbReference type="PANTHER" id="PTHR28577:SF1">
    <property type="entry name" value="CENTROMERE PROTEIN P"/>
    <property type="match status" value="1"/>
</dbReference>
<sequence>MEKMSVENKEQVEALEAQIESLQAEVEELQRQKQDNQLDWFHFKGHTREAMMFLCKQRPEQRKQTLVSKLIEEGEELEEDLKQQTQMNGIVLNGITTKTLQSSSRNLIQQICISGHCSDLVFNVEFKLSEVKEADRSERRITEMNVVLDSFEKQNFSIFLSGVEESRDLPLFFRTLRTFSDRCGDRSRAFLHFKDKFPSLVSVPGCCRSEVMTLNHPQIPSFMLFFHWTINVSAEGAVSPHIDLLTKIPKEALKLFPSQPVGGASEAFHSLQRILGTEAAMESIIRAVGLFPDNQSECEA</sequence>
<reference evidence="2" key="3">
    <citation type="submission" date="2025-09" db="UniProtKB">
        <authorList>
            <consortium name="Ensembl"/>
        </authorList>
    </citation>
    <scope>IDENTIFICATION</scope>
</reference>
<proteinExistence type="predicted"/>
<reference evidence="2" key="1">
    <citation type="submission" date="2020-06" db="EMBL/GenBank/DDBJ databases">
        <authorList>
            <consortium name="Wellcome Sanger Institute Data Sharing"/>
        </authorList>
    </citation>
    <scope>NUCLEOTIDE SEQUENCE [LARGE SCALE GENOMIC DNA]</scope>
</reference>
<dbReference type="RefSeq" id="XP_028301991.1">
    <property type="nucleotide sequence ID" value="XM_028446190.1"/>
</dbReference>
<evidence type="ECO:0000256" key="1">
    <source>
        <dbReference type="SAM" id="Coils"/>
    </source>
</evidence>
<organism evidence="2 3">
    <name type="scientific">Gouania willdenowi</name>
    <name type="common">Blunt-snouted clingfish</name>
    <name type="synonym">Lepadogaster willdenowi</name>
    <dbReference type="NCBI Taxonomy" id="441366"/>
    <lineage>
        <taxon>Eukaryota</taxon>
        <taxon>Metazoa</taxon>
        <taxon>Chordata</taxon>
        <taxon>Craniata</taxon>
        <taxon>Vertebrata</taxon>
        <taxon>Euteleostomi</taxon>
        <taxon>Actinopterygii</taxon>
        <taxon>Neopterygii</taxon>
        <taxon>Teleostei</taxon>
        <taxon>Neoteleostei</taxon>
        <taxon>Acanthomorphata</taxon>
        <taxon>Ovalentaria</taxon>
        <taxon>Blenniimorphae</taxon>
        <taxon>Blenniiformes</taxon>
        <taxon>Gobiesocoidei</taxon>
        <taxon>Gobiesocidae</taxon>
        <taxon>Gobiesocinae</taxon>
        <taxon>Gouania</taxon>
    </lineage>
</organism>
<dbReference type="GO" id="GO:0034080">
    <property type="term" value="P:CENP-A containing chromatin assembly"/>
    <property type="evidence" value="ECO:0007669"/>
    <property type="project" value="InterPro"/>
</dbReference>
<protein>
    <recommendedName>
        <fullName evidence="4">Centromere protein P</fullName>
    </recommendedName>
</protein>
<keyword evidence="3" id="KW-1185">Reference proteome</keyword>
<dbReference type="CTD" id="401541"/>